<dbReference type="GO" id="GO:0004190">
    <property type="term" value="F:aspartic-type endopeptidase activity"/>
    <property type="evidence" value="ECO:0007669"/>
    <property type="project" value="InterPro"/>
</dbReference>
<protein>
    <recommendedName>
        <fullName evidence="2">Peptidase A2 domain-containing protein</fullName>
    </recommendedName>
</protein>
<name>A0A6J8BI84_MYTCO</name>
<dbReference type="GO" id="GO:0006508">
    <property type="term" value="P:proteolysis"/>
    <property type="evidence" value="ECO:0007669"/>
    <property type="project" value="InterPro"/>
</dbReference>
<keyword evidence="4" id="KW-1185">Reference proteome</keyword>
<organism evidence="3 4">
    <name type="scientific">Mytilus coruscus</name>
    <name type="common">Sea mussel</name>
    <dbReference type="NCBI Taxonomy" id="42192"/>
    <lineage>
        <taxon>Eukaryota</taxon>
        <taxon>Metazoa</taxon>
        <taxon>Spiralia</taxon>
        <taxon>Lophotrochozoa</taxon>
        <taxon>Mollusca</taxon>
        <taxon>Bivalvia</taxon>
        <taxon>Autobranchia</taxon>
        <taxon>Pteriomorphia</taxon>
        <taxon>Mytilida</taxon>
        <taxon>Mytiloidea</taxon>
        <taxon>Mytilidae</taxon>
        <taxon>Mytilinae</taxon>
        <taxon>Mytilus</taxon>
    </lineage>
</organism>
<dbReference type="Gene3D" id="2.40.70.10">
    <property type="entry name" value="Acid Proteases"/>
    <property type="match status" value="1"/>
</dbReference>
<dbReference type="OrthoDB" id="3439159at2759"/>
<dbReference type="InterPro" id="IPR001995">
    <property type="entry name" value="Peptidase_A2_cat"/>
</dbReference>
<keyword evidence="1" id="KW-0378">Hydrolase</keyword>
<dbReference type="SUPFAM" id="SSF50630">
    <property type="entry name" value="Acid proteases"/>
    <property type="match status" value="1"/>
</dbReference>
<dbReference type="InterPro" id="IPR021109">
    <property type="entry name" value="Peptidase_aspartic_dom_sf"/>
</dbReference>
<dbReference type="PROSITE" id="PS00141">
    <property type="entry name" value="ASP_PROTEASE"/>
    <property type="match status" value="1"/>
</dbReference>
<evidence type="ECO:0000313" key="3">
    <source>
        <dbReference type="EMBL" id="CAC5382359.1"/>
    </source>
</evidence>
<accession>A0A6J8BI84</accession>
<dbReference type="AlphaFoldDB" id="A0A6J8BI84"/>
<sequence>MSELTSGQSTATAVLTLMVKKENVDSRGQSSCDIQIDRVRSATIKNPISINGQVTKAVLDTGAEVTVLNSSLYFGIPEEKRPLLKKATRKLVVAEAGKNTETHGITTMNVKLGNHEFFWEMYVAPIGNGILLGCDIVEGKWIECYTVRKVDDKITRVLFTENGNIPVNSEMILSGGSCNIDFIDTRYSMLQPVVEDNPKIMDAHWNKRNRKTKTENSLEVKFDRCRNMADISTIPDHFKEPPDRHSEELYM</sequence>
<proteinExistence type="predicted"/>
<evidence type="ECO:0000313" key="4">
    <source>
        <dbReference type="Proteomes" id="UP000507470"/>
    </source>
</evidence>
<feature type="domain" description="Peptidase A2" evidence="2">
    <location>
        <begin position="55"/>
        <end position="136"/>
    </location>
</feature>
<dbReference type="InterPro" id="IPR001969">
    <property type="entry name" value="Aspartic_peptidase_AS"/>
</dbReference>
<dbReference type="Pfam" id="PF13975">
    <property type="entry name" value="gag-asp_proteas"/>
    <property type="match status" value="1"/>
</dbReference>
<dbReference type="EMBL" id="CACVKT020003209">
    <property type="protein sequence ID" value="CAC5382359.1"/>
    <property type="molecule type" value="Genomic_DNA"/>
</dbReference>
<evidence type="ECO:0000256" key="1">
    <source>
        <dbReference type="ARBA" id="ARBA00022801"/>
    </source>
</evidence>
<dbReference type="CDD" id="cd00303">
    <property type="entry name" value="retropepsin_like"/>
    <property type="match status" value="1"/>
</dbReference>
<gene>
    <name evidence="3" type="ORF">MCOR_18199</name>
</gene>
<dbReference type="PROSITE" id="PS50175">
    <property type="entry name" value="ASP_PROT_RETROV"/>
    <property type="match status" value="1"/>
</dbReference>
<dbReference type="Proteomes" id="UP000507470">
    <property type="component" value="Unassembled WGS sequence"/>
</dbReference>
<reference evidence="3 4" key="1">
    <citation type="submission" date="2020-06" db="EMBL/GenBank/DDBJ databases">
        <authorList>
            <person name="Li R."/>
            <person name="Bekaert M."/>
        </authorList>
    </citation>
    <scope>NUCLEOTIDE SEQUENCE [LARGE SCALE GENOMIC DNA]</scope>
    <source>
        <strain evidence="4">wild</strain>
    </source>
</reference>
<evidence type="ECO:0000259" key="2">
    <source>
        <dbReference type="PROSITE" id="PS50175"/>
    </source>
</evidence>